<comment type="caution">
    <text evidence="1">The sequence shown here is derived from an EMBL/GenBank/DDBJ whole genome shotgun (WGS) entry which is preliminary data.</text>
</comment>
<gene>
    <name evidence="1" type="ORF">DESPIG_00110</name>
</gene>
<accession>B6WPY7</accession>
<dbReference type="OrthoDB" id="2667109at2"/>
<protein>
    <submittedName>
        <fullName evidence="1">Uncharacterized protein</fullName>
    </submittedName>
</protein>
<proteinExistence type="predicted"/>
<reference evidence="1 2" key="2">
    <citation type="submission" date="2008-10" db="EMBL/GenBank/DDBJ databases">
        <authorList>
            <person name="Fulton L."/>
            <person name="Clifton S."/>
            <person name="Fulton B."/>
            <person name="Xu J."/>
            <person name="Minx P."/>
            <person name="Pepin K.H."/>
            <person name="Johnson M."/>
            <person name="Bhonagiri V."/>
            <person name="Nash W.E."/>
            <person name="Mardis E.R."/>
            <person name="Wilson R.K."/>
        </authorList>
    </citation>
    <scope>NUCLEOTIDE SEQUENCE [LARGE SCALE GENOMIC DNA]</scope>
    <source>
        <strain evidence="1 2">ATCC 29098</strain>
    </source>
</reference>
<evidence type="ECO:0000313" key="2">
    <source>
        <dbReference type="Proteomes" id="UP000003676"/>
    </source>
</evidence>
<sequence length="261" mass="28872">MQANVIWASEAPESNVAAPSTDKQKQGWIKEIPPHEWFNWYMNRTDTRLTQLEEPWTASIFTSAAGTREDVIPANEKFQLPAKYIVGAGQLRVFLDGILCEAGEANQYLEAGQPGELSDYIRFNDTIDPSHDIRVEIPVSGLQNAGILNGTIITVKDLMRLIVQASMLDYGLGVVTSREDSLPNTRLKEYASGDTYIVPQYLVGNNALQVFVDGLLCTRGVDYDEADGNDFPATTITWLRTVPVTSTVSVICQDVRATIIQ</sequence>
<organism evidence="1 2">
    <name type="scientific">Desulfovibrio piger ATCC 29098</name>
    <dbReference type="NCBI Taxonomy" id="411464"/>
    <lineage>
        <taxon>Bacteria</taxon>
        <taxon>Pseudomonadati</taxon>
        <taxon>Thermodesulfobacteriota</taxon>
        <taxon>Desulfovibrionia</taxon>
        <taxon>Desulfovibrionales</taxon>
        <taxon>Desulfovibrionaceae</taxon>
        <taxon>Desulfovibrio</taxon>
    </lineage>
</organism>
<dbReference type="RefSeq" id="WP_006003641.1">
    <property type="nucleotide sequence ID" value="NZ_DS996351.1"/>
</dbReference>
<dbReference type="HOGENOM" id="CLU_1064478_0_0_7"/>
<reference evidence="1 2" key="1">
    <citation type="submission" date="2008-10" db="EMBL/GenBank/DDBJ databases">
        <title>Draft genome sequence of Desulvovibrio piger (ATCC 29098).</title>
        <authorList>
            <person name="Sudarsanam P."/>
            <person name="Ley R."/>
            <person name="Guruge J."/>
            <person name="Turnbaugh P.J."/>
            <person name="Mahowald M."/>
            <person name="Liep D."/>
            <person name="Gordon J."/>
        </authorList>
    </citation>
    <scope>NUCLEOTIDE SEQUENCE [LARGE SCALE GENOMIC DNA]</scope>
    <source>
        <strain evidence="1 2">ATCC 29098</strain>
    </source>
</reference>
<name>B6WPY7_9BACT</name>
<dbReference type="AlphaFoldDB" id="B6WPY7"/>
<dbReference type="EMBL" id="ABXU01000004">
    <property type="protein sequence ID" value="EEB34954.1"/>
    <property type="molecule type" value="Genomic_DNA"/>
</dbReference>
<dbReference type="Proteomes" id="UP000003676">
    <property type="component" value="Unassembled WGS sequence"/>
</dbReference>
<evidence type="ECO:0000313" key="1">
    <source>
        <dbReference type="EMBL" id="EEB34954.1"/>
    </source>
</evidence>